<organism evidence="4">
    <name type="scientific">Chaetomium thermophilum (strain DSM 1495 / CBS 144.50 / IMI 039719)</name>
    <name type="common">Thermochaetoides thermophila</name>
    <dbReference type="NCBI Taxonomy" id="759272"/>
    <lineage>
        <taxon>Eukaryota</taxon>
        <taxon>Fungi</taxon>
        <taxon>Dikarya</taxon>
        <taxon>Ascomycota</taxon>
        <taxon>Pezizomycotina</taxon>
        <taxon>Sordariomycetes</taxon>
        <taxon>Sordariomycetidae</taxon>
        <taxon>Sordariales</taxon>
        <taxon>Chaetomiaceae</taxon>
        <taxon>Thermochaetoides</taxon>
    </lineage>
</organism>
<feature type="signal peptide" evidence="1">
    <location>
        <begin position="1"/>
        <end position="46"/>
    </location>
</feature>
<accession>G0S4P0</accession>
<evidence type="ECO:0000259" key="2">
    <source>
        <dbReference type="PROSITE" id="PS51762"/>
    </source>
</evidence>
<dbReference type="eggNOG" id="ENOG502QWBR">
    <property type="taxonomic scope" value="Eukaryota"/>
</dbReference>
<dbReference type="EMBL" id="GL988041">
    <property type="protein sequence ID" value="EGS20469.1"/>
    <property type="molecule type" value="Genomic_DNA"/>
</dbReference>
<dbReference type="InterPro" id="IPR000757">
    <property type="entry name" value="Beta-glucanase-like"/>
</dbReference>
<dbReference type="AlphaFoldDB" id="G0S4P0"/>
<dbReference type="KEGG" id="cthr:CTHT_0023010"/>
<gene>
    <name evidence="3" type="ORF">CTHT_0023010</name>
</gene>
<dbReference type="GO" id="GO:0005975">
    <property type="term" value="P:carbohydrate metabolic process"/>
    <property type="evidence" value="ECO:0007669"/>
    <property type="project" value="InterPro"/>
</dbReference>
<dbReference type="InterPro" id="IPR013320">
    <property type="entry name" value="ConA-like_dom_sf"/>
</dbReference>
<reference evidence="3 4" key="1">
    <citation type="journal article" date="2011" name="Cell">
        <title>Insight into structure and assembly of the nuclear pore complex by utilizing the genome of a eukaryotic thermophile.</title>
        <authorList>
            <person name="Amlacher S."/>
            <person name="Sarges P."/>
            <person name="Flemming D."/>
            <person name="van Noort V."/>
            <person name="Kunze R."/>
            <person name="Devos D.P."/>
            <person name="Arumugam M."/>
            <person name="Bork P."/>
            <person name="Hurt E."/>
        </authorList>
    </citation>
    <scope>NUCLEOTIDE SEQUENCE [LARGE SCALE GENOMIC DNA]</scope>
    <source>
        <strain evidence="4">DSM 1495 / CBS 144.50 / IMI 039719</strain>
    </source>
</reference>
<dbReference type="OrthoDB" id="25131at2759"/>
<dbReference type="CDD" id="cd00413">
    <property type="entry name" value="Glyco_hydrolase_16"/>
    <property type="match status" value="1"/>
</dbReference>
<protein>
    <recommendedName>
        <fullName evidence="2">GH16 domain-containing protein</fullName>
    </recommendedName>
</protein>
<feature type="domain" description="GH16" evidence="2">
    <location>
        <begin position="71"/>
        <end position="357"/>
    </location>
</feature>
<keyword evidence="4" id="KW-1185">Reference proteome</keyword>
<dbReference type="Gene3D" id="2.60.120.200">
    <property type="match status" value="1"/>
</dbReference>
<evidence type="ECO:0000313" key="3">
    <source>
        <dbReference type="EMBL" id="EGS20469.1"/>
    </source>
</evidence>
<dbReference type="HOGENOM" id="CLU_040566_0_0_1"/>
<dbReference type="GO" id="GO:0004553">
    <property type="term" value="F:hydrolase activity, hydrolyzing O-glycosyl compounds"/>
    <property type="evidence" value="ECO:0007669"/>
    <property type="project" value="InterPro"/>
</dbReference>
<keyword evidence="1" id="KW-0732">Signal</keyword>
<sequence length="442" mass="49344">MVASSWLSRLLSSSHSLQSFSVQISTRSLSSLSLWTLFLFSPLALADCECGYLSTVGDGVGNSQVDTSDPSIWRQTPSDSSNLALFTDLLETDFTRVYSSGNRYDVSKDTDWVPQAFNLTKERARGEWGEMFDVRNVFSYPPNKNRQSQPGEDEMKWGPKHWNSDDKATGLKLVVRSDVVDGMVPVAEVATRRLDFLYGSFRASMKISDIPGTCAAFFWYFNDTQEIDMEFLTREFNRENKTFPINLVLQSRESALAGHDASGTGESNFIHTNLPFDPTLDFHEYRIDYLPTRVIFYADGKPLATMAASRGAAVPTSQGHLILSHWSNGNPLWSGGPPKEDSALTVKYVKAYFNSSSETRQDDWRARCQDPKAKGAVCRIPDVVPGDKTAVDWYFKFQGNMTNNQTMSSEPEEDAAVRLGTAGRLAWIASVLAGFVIWVNVL</sequence>
<dbReference type="SUPFAM" id="SSF49899">
    <property type="entry name" value="Concanavalin A-like lectins/glucanases"/>
    <property type="match status" value="1"/>
</dbReference>
<dbReference type="Proteomes" id="UP000008066">
    <property type="component" value="Unassembled WGS sequence"/>
</dbReference>
<dbReference type="Pfam" id="PF00722">
    <property type="entry name" value="Glyco_hydro_16"/>
    <property type="match status" value="1"/>
</dbReference>
<feature type="chain" id="PRO_5003408831" description="GH16 domain-containing protein" evidence="1">
    <location>
        <begin position="47"/>
        <end position="442"/>
    </location>
</feature>
<evidence type="ECO:0000256" key="1">
    <source>
        <dbReference type="SAM" id="SignalP"/>
    </source>
</evidence>
<dbReference type="OMA" id="FFYHNNS"/>
<dbReference type="GeneID" id="18256339"/>
<dbReference type="RefSeq" id="XP_006692765.1">
    <property type="nucleotide sequence ID" value="XM_006692702.1"/>
</dbReference>
<dbReference type="PANTHER" id="PTHR38121">
    <property type="entry name" value="GH16 DOMAIN-CONTAINING PROTEIN"/>
    <property type="match status" value="1"/>
</dbReference>
<dbReference type="PANTHER" id="PTHR38121:SF5">
    <property type="entry name" value="GH16 DOMAIN-CONTAINING PROTEIN"/>
    <property type="match status" value="1"/>
</dbReference>
<dbReference type="PROSITE" id="PS51762">
    <property type="entry name" value="GH16_2"/>
    <property type="match status" value="1"/>
</dbReference>
<proteinExistence type="predicted"/>
<name>G0S4P0_CHATD</name>
<evidence type="ECO:0000313" key="4">
    <source>
        <dbReference type="Proteomes" id="UP000008066"/>
    </source>
</evidence>